<evidence type="ECO:0000256" key="1">
    <source>
        <dbReference type="SAM" id="SignalP"/>
    </source>
</evidence>
<keyword evidence="1" id="KW-0732">Signal</keyword>
<dbReference type="AlphaFoldDB" id="A0A7W9AGE9"/>
<organism evidence="2 3">
    <name type="scientific">Sphingobium boeckii</name>
    <dbReference type="NCBI Taxonomy" id="1082345"/>
    <lineage>
        <taxon>Bacteria</taxon>
        <taxon>Pseudomonadati</taxon>
        <taxon>Pseudomonadota</taxon>
        <taxon>Alphaproteobacteria</taxon>
        <taxon>Sphingomonadales</taxon>
        <taxon>Sphingomonadaceae</taxon>
        <taxon>Sphingobium</taxon>
    </lineage>
</organism>
<feature type="signal peptide" evidence="1">
    <location>
        <begin position="1"/>
        <end position="19"/>
    </location>
</feature>
<dbReference type="RefSeq" id="WP_184015775.1">
    <property type="nucleotide sequence ID" value="NZ_JACIJC010000001.1"/>
</dbReference>
<proteinExistence type="predicted"/>
<name>A0A7W9AGE9_9SPHN</name>
<keyword evidence="3" id="KW-1185">Reference proteome</keyword>
<dbReference type="Proteomes" id="UP000549617">
    <property type="component" value="Unassembled WGS sequence"/>
</dbReference>
<dbReference type="SUPFAM" id="SSF53474">
    <property type="entry name" value="alpha/beta-Hydrolases"/>
    <property type="match status" value="1"/>
</dbReference>
<dbReference type="Gene3D" id="3.40.50.1820">
    <property type="entry name" value="alpha/beta hydrolase"/>
    <property type="match status" value="1"/>
</dbReference>
<reference evidence="2 3" key="1">
    <citation type="submission" date="2020-08" db="EMBL/GenBank/DDBJ databases">
        <title>Genomic Encyclopedia of Type Strains, Phase IV (KMG-IV): sequencing the most valuable type-strain genomes for metagenomic binning, comparative biology and taxonomic classification.</title>
        <authorList>
            <person name="Goeker M."/>
        </authorList>
    </citation>
    <scope>NUCLEOTIDE SEQUENCE [LARGE SCALE GENOMIC DNA]</scope>
    <source>
        <strain evidence="2 3">DSM 25079</strain>
    </source>
</reference>
<gene>
    <name evidence="2" type="ORF">FHS49_000982</name>
</gene>
<evidence type="ECO:0000313" key="2">
    <source>
        <dbReference type="EMBL" id="MBB5684991.1"/>
    </source>
</evidence>
<protein>
    <submittedName>
        <fullName evidence="2">Pimeloyl-ACP methyl ester carboxylesterase</fullName>
    </submittedName>
</protein>
<dbReference type="EMBL" id="JACIJC010000001">
    <property type="protein sequence ID" value="MBB5684991.1"/>
    <property type="molecule type" value="Genomic_DNA"/>
</dbReference>
<comment type="caution">
    <text evidence="2">The sequence shown here is derived from an EMBL/GenBank/DDBJ whole genome shotgun (WGS) entry which is preliminary data.</text>
</comment>
<dbReference type="InterPro" id="IPR021440">
    <property type="entry name" value="DUF3089"/>
</dbReference>
<accession>A0A7W9AGE9</accession>
<sequence length="362" mass="38917">MKSSTFFALVLVIGSPAHEAGAQLAVPVAASEFAAQKPAPAPDYALSTSWAAGSAGAGASVAVPAGASPAATDPAIDVFYIHPTTFQSKTIWNQDVADTEVNAWTDASVMARQASAFNGCCRIYAPRYRQASMRGDYRNLALDLAYGDIERAFDYYIKNISHGRPFILAGHSQGGYMVAELLEKRIDGTALQGRMVAAYVIGINLVEGDFPRRYKHIPICDTPSQTGCTVQWNSVLPTADLAAIAKQYEKPFVDKYGDLSTKRTLCINPITFDRAIPIAGKELSRGAAPGDPGEGTIRPLVPMAVSARCDHGLLVVDPDPALDLKPLPGGVMHYHDFGLFYADVRDNAILRTLSYLRAHARD</sequence>
<dbReference type="Pfam" id="PF11288">
    <property type="entry name" value="DUF3089"/>
    <property type="match status" value="1"/>
</dbReference>
<feature type="chain" id="PRO_5031434387" evidence="1">
    <location>
        <begin position="20"/>
        <end position="362"/>
    </location>
</feature>
<dbReference type="InterPro" id="IPR029058">
    <property type="entry name" value="AB_hydrolase_fold"/>
</dbReference>
<evidence type="ECO:0000313" key="3">
    <source>
        <dbReference type="Proteomes" id="UP000549617"/>
    </source>
</evidence>